<dbReference type="InterPro" id="IPR017703">
    <property type="entry name" value="YgfZ/GCV_T_CS"/>
</dbReference>
<protein>
    <submittedName>
        <fullName evidence="4">Caf17</fullName>
    </submittedName>
</protein>
<gene>
    <name evidence="4" type="ORF">AKO1_006189</name>
</gene>
<name>A0AAW2YI75_9EUKA</name>
<evidence type="ECO:0000256" key="3">
    <source>
        <dbReference type="ARBA" id="ARBA00023128"/>
    </source>
</evidence>
<dbReference type="InterPro" id="IPR027266">
    <property type="entry name" value="TrmE/GcvT-like"/>
</dbReference>
<evidence type="ECO:0000256" key="1">
    <source>
        <dbReference type="ARBA" id="ARBA00004173"/>
    </source>
</evidence>
<evidence type="ECO:0000313" key="4">
    <source>
        <dbReference type="EMBL" id="KAL0476674.1"/>
    </source>
</evidence>
<sequence length="312" mass="35416">MQTLLAHLNTLPARIVQPLSIIKHNKSIISHLQNRCIINVVGKDAKVLIQGLTTNDIKRGSAASLFLNPKGRVSFDTLISSHDDDSVSIECDRDLKDSLFNHIRKFKLRSKAEITTPNTAVYNVCGEVENTLNLIKSHKHFYFKDPRSLLIGNRLYVQFNQIDEQQEFEYKLGSEFQETNIVYERLRVLSGIPEGPIDFTPEHTTPFELNADYLNAVDYNKGCYIGQELTARTHFTGQVRKRIMIIYGHEQEAQLPITGTQFDNKGGEMKTNLGDVGLAVVRIEKKDSLSHDGKNFHVITPPYMDELNNEAM</sequence>
<dbReference type="Gene3D" id="3.30.1360.120">
    <property type="entry name" value="Probable tRNA modification gtpase trme, domain 1"/>
    <property type="match status" value="1"/>
</dbReference>
<keyword evidence="3" id="KW-0496">Mitochondrion</keyword>
<comment type="subcellular location">
    <subcellularLocation>
        <location evidence="1">Mitochondrion</location>
    </subcellularLocation>
</comment>
<dbReference type="InterPro" id="IPR045179">
    <property type="entry name" value="YgfZ/GcvT"/>
</dbReference>
<organism evidence="4 5">
    <name type="scientific">Acrasis kona</name>
    <dbReference type="NCBI Taxonomy" id="1008807"/>
    <lineage>
        <taxon>Eukaryota</taxon>
        <taxon>Discoba</taxon>
        <taxon>Heterolobosea</taxon>
        <taxon>Tetramitia</taxon>
        <taxon>Eutetramitia</taxon>
        <taxon>Acrasidae</taxon>
        <taxon>Acrasis</taxon>
    </lineage>
</organism>
<dbReference type="PANTHER" id="PTHR22602">
    <property type="entry name" value="TRANSFERASE CAF17, MITOCHONDRIAL-RELATED"/>
    <property type="match status" value="1"/>
</dbReference>
<dbReference type="GO" id="GO:0005759">
    <property type="term" value="C:mitochondrial matrix"/>
    <property type="evidence" value="ECO:0007669"/>
    <property type="project" value="TreeGrafter"/>
</dbReference>
<evidence type="ECO:0000256" key="2">
    <source>
        <dbReference type="ARBA" id="ARBA00022946"/>
    </source>
</evidence>
<dbReference type="Proteomes" id="UP001431209">
    <property type="component" value="Unassembled WGS sequence"/>
</dbReference>
<keyword evidence="5" id="KW-1185">Reference proteome</keyword>
<keyword evidence="2" id="KW-0809">Transit peptide</keyword>
<dbReference type="PANTHER" id="PTHR22602:SF0">
    <property type="entry name" value="TRANSFERASE CAF17, MITOCHONDRIAL-RELATED"/>
    <property type="match status" value="1"/>
</dbReference>
<dbReference type="NCBIfam" id="TIGR03317">
    <property type="entry name" value="ygfZ_signature"/>
    <property type="match status" value="1"/>
</dbReference>
<reference evidence="4 5" key="1">
    <citation type="submission" date="2024-03" db="EMBL/GenBank/DDBJ databases">
        <title>The Acrasis kona genome and developmental transcriptomes reveal deep origins of eukaryotic multicellular pathways.</title>
        <authorList>
            <person name="Sheikh S."/>
            <person name="Fu C.-J."/>
            <person name="Brown M.W."/>
            <person name="Baldauf S.L."/>
        </authorList>
    </citation>
    <scope>NUCLEOTIDE SEQUENCE [LARGE SCALE GENOMIC DNA]</scope>
    <source>
        <strain evidence="4 5">ATCC MYA-3509</strain>
    </source>
</reference>
<dbReference type="GO" id="GO:0016226">
    <property type="term" value="P:iron-sulfur cluster assembly"/>
    <property type="evidence" value="ECO:0007669"/>
    <property type="project" value="TreeGrafter"/>
</dbReference>
<evidence type="ECO:0000313" key="5">
    <source>
        <dbReference type="Proteomes" id="UP001431209"/>
    </source>
</evidence>
<accession>A0AAW2YI75</accession>
<proteinExistence type="predicted"/>
<comment type="caution">
    <text evidence="4">The sequence shown here is derived from an EMBL/GenBank/DDBJ whole genome shotgun (WGS) entry which is preliminary data.</text>
</comment>
<dbReference type="SUPFAM" id="SSF103025">
    <property type="entry name" value="Folate-binding domain"/>
    <property type="match status" value="1"/>
</dbReference>
<dbReference type="EMBL" id="JAOPGA020000078">
    <property type="protein sequence ID" value="KAL0476674.1"/>
    <property type="molecule type" value="Genomic_DNA"/>
</dbReference>
<dbReference type="AlphaFoldDB" id="A0AAW2YI75"/>